<name>A0A7M2WYS4_9BACT</name>
<evidence type="ECO:0000256" key="2">
    <source>
        <dbReference type="ARBA" id="ARBA00022679"/>
    </source>
</evidence>
<dbReference type="AlphaFoldDB" id="A0A7M2WYS4"/>
<dbReference type="PANTHER" id="PTHR12526:SF510">
    <property type="entry name" value="D-INOSITOL 3-PHOSPHATE GLYCOSYLTRANSFERASE"/>
    <property type="match status" value="1"/>
</dbReference>
<accession>A0A7M2WYS4</accession>
<dbReference type="KEGG" id="hbs:IPV69_04490"/>
<gene>
    <name evidence="4" type="ORF">IPV69_04490</name>
</gene>
<dbReference type="EMBL" id="CP063458">
    <property type="protein sequence ID" value="QOV90626.1"/>
    <property type="molecule type" value="Genomic_DNA"/>
</dbReference>
<dbReference type="CDD" id="cd03801">
    <property type="entry name" value="GT4_PimA-like"/>
    <property type="match status" value="1"/>
</dbReference>
<dbReference type="SUPFAM" id="SSF53756">
    <property type="entry name" value="UDP-Glycosyltransferase/glycogen phosphorylase"/>
    <property type="match status" value="1"/>
</dbReference>
<dbReference type="RefSeq" id="WP_206293722.1">
    <property type="nucleotide sequence ID" value="NZ_CP063458.1"/>
</dbReference>
<keyword evidence="2" id="KW-0808">Transferase</keyword>
<organism evidence="4 5">
    <name type="scientific">Humisphaera borealis</name>
    <dbReference type="NCBI Taxonomy" id="2807512"/>
    <lineage>
        <taxon>Bacteria</taxon>
        <taxon>Pseudomonadati</taxon>
        <taxon>Planctomycetota</taxon>
        <taxon>Phycisphaerae</taxon>
        <taxon>Tepidisphaerales</taxon>
        <taxon>Tepidisphaeraceae</taxon>
        <taxon>Humisphaera</taxon>
    </lineage>
</organism>
<protein>
    <submittedName>
        <fullName evidence="4">Glycosyltransferase family 4 protein</fullName>
    </submittedName>
</protein>
<evidence type="ECO:0000256" key="1">
    <source>
        <dbReference type="ARBA" id="ARBA00022676"/>
    </source>
</evidence>
<dbReference type="Proteomes" id="UP000593765">
    <property type="component" value="Chromosome"/>
</dbReference>
<dbReference type="GO" id="GO:0016757">
    <property type="term" value="F:glycosyltransferase activity"/>
    <property type="evidence" value="ECO:0007669"/>
    <property type="project" value="UniProtKB-KW"/>
</dbReference>
<proteinExistence type="predicted"/>
<evidence type="ECO:0000313" key="4">
    <source>
        <dbReference type="EMBL" id="QOV90626.1"/>
    </source>
</evidence>
<dbReference type="Gene3D" id="3.40.50.2000">
    <property type="entry name" value="Glycogen Phosphorylase B"/>
    <property type="match status" value="2"/>
</dbReference>
<keyword evidence="5" id="KW-1185">Reference proteome</keyword>
<dbReference type="Pfam" id="PF00534">
    <property type="entry name" value="Glycos_transf_1"/>
    <property type="match status" value="1"/>
</dbReference>
<sequence length="382" mass="42183">MLFFVEGFTDIRFVVGLSQLCHLTMVIPARTYEASCLKERVATSGARVTVVEIAGGRVEFQVRSFIQLLSRISAFDVVLAQEVTRGALNANLAGRLLGVPVVNYMGIAPVEYFACRRERRQISLAKHLLGNAVIRTLLHVNGRLTSMWLAMGPYLRDIGKHYCSNTIIGLYYGVDTNFFRPACASERRELRRKHDLPENAFLIFLSSRMSHEKDPETVLLATHAARQRGLPAVLLNLGGGYRDFLSLAEKMGLPDPKQWVLGRPAAHPMTEVADYFRTADVMALASLAEGAAYSTLEALSCATPVVATAVGGMAVQLNGHARLTPRQDPDAMAAEFLWIASHPEEARSQALRARETYIVPDWERSKAFRDLGEILVAAGGRR</sequence>
<reference evidence="4 5" key="1">
    <citation type="submission" date="2020-10" db="EMBL/GenBank/DDBJ databases">
        <title>Wide distribution of Phycisphaera-like planctomycetes from WD2101 soil group in peatlands and genome analysis of the first cultivated representative.</title>
        <authorList>
            <person name="Dedysh S.N."/>
            <person name="Beletsky A.V."/>
            <person name="Ivanova A."/>
            <person name="Kulichevskaya I.S."/>
            <person name="Suzina N.E."/>
            <person name="Philippov D.A."/>
            <person name="Rakitin A.L."/>
            <person name="Mardanov A.V."/>
            <person name="Ravin N.V."/>
        </authorList>
    </citation>
    <scope>NUCLEOTIDE SEQUENCE [LARGE SCALE GENOMIC DNA]</scope>
    <source>
        <strain evidence="4 5">M1803</strain>
    </source>
</reference>
<dbReference type="InterPro" id="IPR001296">
    <property type="entry name" value="Glyco_trans_1"/>
</dbReference>
<keyword evidence="1" id="KW-0328">Glycosyltransferase</keyword>
<evidence type="ECO:0000313" key="5">
    <source>
        <dbReference type="Proteomes" id="UP000593765"/>
    </source>
</evidence>
<feature type="domain" description="Glycosyl transferase family 1" evidence="3">
    <location>
        <begin position="187"/>
        <end position="354"/>
    </location>
</feature>
<dbReference type="PANTHER" id="PTHR12526">
    <property type="entry name" value="GLYCOSYLTRANSFERASE"/>
    <property type="match status" value="1"/>
</dbReference>
<evidence type="ECO:0000259" key="3">
    <source>
        <dbReference type="Pfam" id="PF00534"/>
    </source>
</evidence>